<keyword evidence="5" id="KW-0238">DNA-binding</keyword>
<evidence type="ECO:0000256" key="12">
    <source>
        <dbReference type="SAM" id="MobiDB-lite"/>
    </source>
</evidence>
<dbReference type="InterPro" id="IPR002156">
    <property type="entry name" value="RNaseH_domain"/>
</dbReference>
<feature type="region of interest" description="Disordered" evidence="12">
    <location>
        <begin position="339"/>
        <end position="373"/>
    </location>
</feature>
<dbReference type="CDD" id="cd06222">
    <property type="entry name" value="RNase_H_like"/>
    <property type="match status" value="1"/>
</dbReference>
<dbReference type="GO" id="GO:0008270">
    <property type="term" value="F:zinc ion binding"/>
    <property type="evidence" value="ECO:0007669"/>
    <property type="project" value="UniProtKB-KW"/>
</dbReference>
<feature type="domain" description="RecA family profile 2" evidence="15">
    <location>
        <begin position="1907"/>
        <end position="1956"/>
    </location>
</feature>
<proteinExistence type="inferred from homology"/>
<dbReference type="InterPro" id="IPR013632">
    <property type="entry name" value="Rad51_C"/>
</dbReference>
<evidence type="ECO:0000256" key="5">
    <source>
        <dbReference type="ARBA" id="ARBA00023125"/>
    </source>
</evidence>
<reference evidence="16" key="2">
    <citation type="submission" date="2021-03" db="UniProtKB">
        <authorList>
            <consortium name="EnsemblPlants"/>
        </authorList>
    </citation>
    <scope>IDENTIFICATION</scope>
</reference>
<dbReference type="GO" id="GO:0042148">
    <property type="term" value="P:DNA strand invasion"/>
    <property type="evidence" value="ECO:0007669"/>
    <property type="project" value="TreeGrafter"/>
</dbReference>
<feature type="compositionally biased region" description="Basic residues" evidence="12">
    <location>
        <begin position="421"/>
        <end position="435"/>
    </location>
</feature>
<dbReference type="InterPro" id="IPR025836">
    <property type="entry name" value="Zn_knuckle_CX2CX4HX4C"/>
</dbReference>
<dbReference type="SUPFAM" id="SSF52540">
    <property type="entry name" value="P-loop containing nucleoside triphosphate hydrolases"/>
    <property type="match status" value="1"/>
</dbReference>
<dbReference type="GO" id="GO:0000730">
    <property type="term" value="P:DNA recombinase assembly"/>
    <property type="evidence" value="ECO:0007669"/>
    <property type="project" value="TreeGrafter"/>
</dbReference>
<keyword evidence="10" id="KW-0863">Zinc-finger</keyword>
<protein>
    <recommendedName>
        <fullName evidence="9">Meiotic recombination protein DMC1 homolog</fullName>
    </recommendedName>
</protein>
<keyword evidence="10" id="KW-0479">Metal-binding</keyword>
<dbReference type="PROSITE" id="PS50162">
    <property type="entry name" value="RECA_2"/>
    <property type="match status" value="1"/>
</dbReference>
<dbReference type="Pfam" id="PF14392">
    <property type="entry name" value="zf-CCHC_4"/>
    <property type="match status" value="1"/>
</dbReference>
<dbReference type="PANTHER" id="PTHR22942:SF30">
    <property type="entry name" value="MEIOTIC RECOMBINATION PROTEIN DMC1_LIM15 HOMOLOG"/>
    <property type="match status" value="1"/>
</dbReference>
<evidence type="ECO:0000256" key="9">
    <source>
        <dbReference type="ARBA" id="ARBA00067734"/>
    </source>
</evidence>
<dbReference type="NCBIfam" id="NF003301">
    <property type="entry name" value="PRK04301.1"/>
    <property type="match status" value="1"/>
</dbReference>
<dbReference type="Pfam" id="PF13456">
    <property type="entry name" value="RVT_3"/>
    <property type="match status" value="1"/>
</dbReference>
<dbReference type="InterPro" id="IPR000477">
    <property type="entry name" value="RT_dom"/>
</dbReference>
<feature type="domain" description="CCHC-type" evidence="13">
    <location>
        <begin position="177"/>
        <end position="190"/>
    </location>
</feature>
<dbReference type="CDD" id="cd19514">
    <property type="entry name" value="DMC1"/>
    <property type="match status" value="1"/>
</dbReference>
<feature type="compositionally biased region" description="Polar residues" evidence="12">
    <location>
        <begin position="450"/>
        <end position="461"/>
    </location>
</feature>
<dbReference type="Gene3D" id="1.10.150.20">
    <property type="entry name" value="5' to 3' exonuclease, C-terminal subdomain"/>
    <property type="match status" value="1"/>
</dbReference>
<dbReference type="InterPro" id="IPR001878">
    <property type="entry name" value="Znf_CCHC"/>
</dbReference>
<dbReference type="InterPro" id="IPR044730">
    <property type="entry name" value="RNase_H-like_dom_plant"/>
</dbReference>
<dbReference type="FunFam" id="1.10.150.20:FF:000043">
    <property type="entry name" value="Meiotic recombination protein DMC1 homolog"/>
    <property type="match status" value="1"/>
</dbReference>
<dbReference type="PROSITE" id="PS50158">
    <property type="entry name" value="ZF_CCHC"/>
    <property type="match status" value="1"/>
</dbReference>
<keyword evidence="3 11" id="KW-0547">Nucleotide-binding</keyword>
<evidence type="ECO:0000259" key="14">
    <source>
        <dbReference type="PROSITE" id="PS50162"/>
    </source>
</evidence>
<keyword evidence="8" id="KW-0131">Cell cycle</keyword>
<dbReference type="Proteomes" id="UP000596661">
    <property type="component" value="Chromosome 7"/>
</dbReference>
<evidence type="ECO:0000256" key="3">
    <source>
        <dbReference type="ARBA" id="ARBA00022741"/>
    </source>
</evidence>
<evidence type="ECO:0000259" key="15">
    <source>
        <dbReference type="PROSITE" id="PS50163"/>
    </source>
</evidence>
<dbReference type="GO" id="GO:0003690">
    <property type="term" value="F:double-stranded DNA binding"/>
    <property type="evidence" value="ECO:0007669"/>
    <property type="project" value="TreeGrafter"/>
</dbReference>
<evidence type="ECO:0000256" key="1">
    <source>
        <dbReference type="ARBA" id="ARBA00004123"/>
    </source>
</evidence>
<dbReference type="Pfam" id="PF08423">
    <property type="entry name" value="Rad51"/>
    <property type="match status" value="1"/>
</dbReference>
<feature type="region of interest" description="Disordered" evidence="12">
    <location>
        <begin position="421"/>
        <end position="480"/>
    </location>
</feature>
<evidence type="ECO:0000256" key="11">
    <source>
        <dbReference type="RuleBase" id="RU003422"/>
    </source>
</evidence>
<dbReference type="InterPro" id="IPR020588">
    <property type="entry name" value="RecA_ATP-bd"/>
</dbReference>
<accession>A0A803Q1K6</accession>
<dbReference type="Pfam" id="PF00078">
    <property type="entry name" value="RVT_1"/>
    <property type="match status" value="1"/>
</dbReference>
<dbReference type="Gene3D" id="3.40.50.300">
    <property type="entry name" value="P-loop containing nucleotide triphosphate hydrolases"/>
    <property type="match status" value="1"/>
</dbReference>
<evidence type="ECO:0000256" key="8">
    <source>
        <dbReference type="ARBA" id="ARBA00023306"/>
    </source>
</evidence>
<dbReference type="GO" id="GO:0005524">
    <property type="term" value="F:ATP binding"/>
    <property type="evidence" value="ECO:0007669"/>
    <property type="project" value="UniProtKB-KW"/>
</dbReference>
<dbReference type="Gene3D" id="3.60.10.10">
    <property type="entry name" value="Endonuclease/exonuclease/phosphatase"/>
    <property type="match status" value="1"/>
</dbReference>
<feature type="domain" description="RecA family profile 1" evidence="14">
    <location>
        <begin position="1730"/>
        <end position="1901"/>
    </location>
</feature>
<evidence type="ECO:0000313" key="16">
    <source>
        <dbReference type="EnsemblPlants" id="cds.evm.model.07.1163"/>
    </source>
</evidence>
<dbReference type="GO" id="GO:0000150">
    <property type="term" value="F:DNA strand exchange activity"/>
    <property type="evidence" value="ECO:0007669"/>
    <property type="project" value="InterPro"/>
</dbReference>
<evidence type="ECO:0000256" key="2">
    <source>
        <dbReference type="ARBA" id="ARBA00008897"/>
    </source>
</evidence>
<dbReference type="InterPro" id="IPR036691">
    <property type="entry name" value="Endo/exonu/phosph_ase_sf"/>
</dbReference>
<evidence type="ECO:0000256" key="10">
    <source>
        <dbReference type="PROSITE-ProRule" id="PRU00047"/>
    </source>
</evidence>
<dbReference type="GO" id="GO:0003697">
    <property type="term" value="F:single-stranded DNA binding"/>
    <property type="evidence" value="ECO:0007669"/>
    <property type="project" value="TreeGrafter"/>
</dbReference>
<dbReference type="SUPFAM" id="SSF56219">
    <property type="entry name" value="DNase I-like"/>
    <property type="match status" value="1"/>
</dbReference>
<dbReference type="GO" id="GO:0004523">
    <property type="term" value="F:RNA-DNA hybrid ribonuclease activity"/>
    <property type="evidence" value="ECO:0007669"/>
    <property type="project" value="InterPro"/>
</dbReference>
<reference evidence="16" key="1">
    <citation type="submission" date="2018-11" db="EMBL/GenBank/DDBJ databases">
        <authorList>
            <person name="Grassa J C."/>
        </authorList>
    </citation>
    <scope>NUCLEOTIDE SEQUENCE [LARGE SCALE GENOMIC DNA]</scope>
</reference>
<dbReference type="Gramene" id="evm.model.07.1163">
    <property type="protein sequence ID" value="cds.evm.model.07.1163"/>
    <property type="gene ID" value="evm.TU.07.1163"/>
</dbReference>
<evidence type="ECO:0000313" key="17">
    <source>
        <dbReference type="Proteomes" id="UP000596661"/>
    </source>
</evidence>
<organism evidence="16 17">
    <name type="scientific">Cannabis sativa</name>
    <name type="common">Hemp</name>
    <name type="synonym">Marijuana</name>
    <dbReference type="NCBI Taxonomy" id="3483"/>
    <lineage>
        <taxon>Eukaryota</taxon>
        <taxon>Viridiplantae</taxon>
        <taxon>Streptophyta</taxon>
        <taxon>Embryophyta</taxon>
        <taxon>Tracheophyta</taxon>
        <taxon>Spermatophyta</taxon>
        <taxon>Magnoliopsida</taxon>
        <taxon>eudicotyledons</taxon>
        <taxon>Gunneridae</taxon>
        <taxon>Pentapetalae</taxon>
        <taxon>rosids</taxon>
        <taxon>fabids</taxon>
        <taxon>Rosales</taxon>
        <taxon>Cannabaceae</taxon>
        <taxon>Cannabis</taxon>
    </lineage>
</organism>
<keyword evidence="4 11" id="KW-0067">ATP-binding</keyword>
<evidence type="ECO:0000256" key="7">
    <source>
        <dbReference type="ARBA" id="ARBA00023254"/>
    </source>
</evidence>
<dbReference type="SUPFAM" id="SSF47794">
    <property type="entry name" value="Rad51 N-terminal domain-like"/>
    <property type="match status" value="1"/>
</dbReference>
<dbReference type="GO" id="GO:0000794">
    <property type="term" value="C:condensed nuclear chromosome"/>
    <property type="evidence" value="ECO:0007669"/>
    <property type="project" value="TreeGrafter"/>
</dbReference>
<dbReference type="GO" id="GO:0006312">
    <property type="term" value="P:mitotic recombination"/>
    <property type="evidence" value="ECO:0007669"/>
    <property type="project" value="TreeGrafter"/>
</dbReference>
<evidence type="ECO:0000256" key="6">
    <source>
        <dbReference type="ARBA" id="ARBA00023242"/>
    </source>
</evidence>
<dbReference type="EnsemblPlants" id="evm.model.07.1163">
    <property type="protein sequence ID" value="cds.evm.model.07.1163"/>
    <property type="gene ID" value="evm.TU.07.1163"/>
</dbReference>
<keyword evidence="7" id="KW-0469">Meiosis</keyword>
<evidence type="ECO:0000256" key="4">
    <source>
        <dbReference type="ARBA" id="ARBA00022840"/>
    </source>
</evidence>
<keyword evidence="17" id="KW-1185">Reference proteome</keyword>
<dbReference type="GO" id="GO:0007129">
    <property type="term" value="P:homologous chromosome pairing at meiosis"/>
    <property type="evidence" value="ECO:0007669"/>
    <property type="project" value="UniProtKB-ARBA"/>
</dbReference>
<dbReference type="PANTHER" id="PTHR22942">
    <property type="entry name" value="RECA/RAD51/RADA DNA STRAND-PAIRING FAMILY MEMBER"/>
    <property type="match status" value="1"/>
</dbReference>
<dbReference type="NCBIfam" id="TIGR02238">
    <property type="entry name" value="recomb_DMC1"/>
    <property type="match status" value="1"/>
</dbReference>
<comment type="subcellular location">
    <subcellularLocation>
        <location evidence="1">Nucleus</location>
    </subcellularLocation>
</comment>
<name>A0A803Q1K6_CANSA</name>
<evidence type="ECO:0000259" key="13">
    <source>
        <dbReference type="PROSITE" id="PS50158"/>
    </source>
</evidence>
<feature type="compositionally biased region" description="Basic and acidic residues" evidence="12">
    <location>
        <begin position="345"/>
        <end position="362"/>
    </location>
</feature>
<dbReference type="GO" id="GO:0007131">
    <property type="term" value="P:reciprocal meiotic recombination"/>
    <property type="evidence" value="ECO:0007669"/>
    <property type="project" value="InterPro"/>
</dbReference>
<comment type="similarity">
    <text evidence="2">Belongs to the RecA family. DMC1 subfamily.</text>
</comment>
<dbReference type="PROSITE" id="PS50163">
    <property type="entry name" value="RECA_3"/>
    <property type="match status" value="1"/>
</dbReference>
<dbReference type="InterPro" id="IPR020587">
    <property type="entry name" value="RecA_monomer-monomer_interface"/>
</dbReference>
<dbReference type="EMBL" id="UZAU01000655">
    <property type="status" value="NOT_ANNOTATED_CDS"/>
    <property type="molecule type" value="Genomic_DNA"/>
</dbReference>
<keyword evidence="6" id="KW-0539">Nucleus</keyword>
<dbReference type="InterPro" id="IPR011940">
    <property type="entry name" value="Dmc1"/>
</dbReference>
<dbReference type="FunFam" id="3.40.50.300:FF:000239">
    <property type="entry name" value="Meiotic recombination protein DMC1"/>
    <property type="match status" value="1"/>
</dbReference>
<dbReference type="InterPro" id="IPR010995">
    <property type="entry name" value="DNA_repair_Rad51/TF_NusA_a-hlx"/>
</dbReference>
<dbReference type="InterPro" id="IPR026960">
    <property type="entry name" value="RVT-Znf"/>
</dbReference>
<dbReference type="GO" id="GO:0140664">
    <property type="term" value="F:ATP-dependent DNA damage sensor activity"/>
    <property type="evidence" value="ECO:0007669"/>
    <property type="project" value="InterPro"/>
</dbReference>
<dbReference type="InterPro" id="IPR027417">
    <property type="entry name" value="P-loop_NTPase"/>
</dbReference>
<sequence length="1961" mass="220231">MMATADTVNVEEIVNMTSRLEMDQEEVWEENEDAAITFGEKSLVGRIISRRDIKENLFNTIFSRMWKGIGDWTVKLNDDDSEGKLVRITFKNVENAKFVLGKQPWLFNGGLLLLEKWPVSGHWGDAKLNKVYCWVKGYVRMKIGFPINTSIFVGRFIPNSGKQHSIQFKFEHLPLLCFQCGAWGHEQKDCEAEIVKEKDVQGRLVSKYGSWLRDDDPCPNGFVAAARTDQGVMESGGIVMEKYGGVDGPTGTGIGVGTVDQDRLAVSNETEGRGLQNVAMEVTKSMKVPMSNKSGGHLMHVPQNGKKDLEVGLGLDNRTGPGLEDQSVNVGCDLTMGSPFGDQSADGKSHRISKEYDVTEHDKKKRKNGGPDNTLEVEALNRILSKGKQVQHDDFEIGGVENFSIGGSEVVPQGNIGKITQRKKVSIKSKARAKGGSRTGRDGVPVQSLIGESNSCGNGQSVEGCDKDGISGQTSGGGEKMESFVSEEFDPSIVFLAESKLTKDQAQRLSATLQFGDNFFSVDRVGLSGGLLLMWKEELKLRVDSNSVGHIFATVAGNNFLPWSLTCFYGNPDASQRQFSWDLLRKIKREVHGAWLCVGDFNEIVSLAEKVGGRVRSAGAMEEFREAIDDCQLMDFSSSKTDLTWCNGHESNMVMERLDRGLCNEEWLMNFEGADVKVLQWWASDHKALVVDIPLASEDTGERKKAKLSRFHFEEAWCEEEQCKEIVEKQWSEWDIVVSGGDFKRKTGQATLNVLSASSDPGAWMEVKKIEKQLNAVLEKDEMYWRQRSRALWLKWGDSNTKYFHRKASARRKKNAIKGLMDSMGVWHQEAGMVQRLVEDYFRSIFRTSAMPSDVFDEVINVVQSKVTDDMNEMLLEDFTVEEIVKAVKDMNQTKAPLGFAQAWVDKIMRCVSSTSFSFLINGEIKGKLIPERGLRQGDPLSPFLFLFCAEAFSSLIQYEERAGRLSGIRFGRQGVSISHLFFADVSLIFIDANVDSCHQFQQLLSKYTAASGQLVNYHKSEACFGRNVTAEVRSLLAGILGVREVENHGKYLGLPSFVGRNKREFLDEIKNKVWAKMKGWKTSMFSVAGKEVLIKAIVQAIPTYTMSCFKLPKKTISSLHRMASRFWWGSSDKEKKIHWCKWRYLCRPKDKGGLGFRDLGMFNQALLAKQIWRCLRHPQLLCSRVLKASYFPRKGVLEAGCGANASFVSRSLVWGKKLILKGYRWRVGNGESVRVLEDPWLPRPVTFKVYDQPSLPANLYVTDLKMADGQWDEGSIRSIFNPTDADLILGIPCSDWDFEDKILWHYSKNGEYSVKSGYRMAASLTTEQHQSNEHSIVQWWKKLWRLNFPPKVKHFVWKVAHNWLPANVNLAKRGIASSVVCSRCSSHVEESVAHALWECKASKGYWRVSGLYDDLKLILGEDNLSMLMRIAAEWDKEKLEFFLLVSWNIWNVRNTVVHGGYHPKPEEMIEWCGNFLAYFRGDTGRERSQRSSEDRRWVPPARDQCRHVAALLLSLKNSHLGTEPMAIKKGIQVGIQQRLQRFSVQTDCLQAVHLIQNKENGCRDIDGLLNQIRALISYDNFVGISFVFREANRVAHALANYALVHKASAMWIGVIPPCARQAVLFDEPNPVSEEQSQLQLVEREDIDDEEDLFEAIDKLIAQGINAGDIKKLQDAGIYSCNGLMMHTKKHLTGIKGLSEAKVDKICEAAEKIVNFGYITGSDALLRRKLVIRITTGSQALDELLGGGIETRSITESFGEFRSGKTQLAHTLCVSTQLPTNMHGGNGKVAYIDTEGTFRPDRIIPIAERFGMDPGAVLDNIIYARAYTYEHQYNLLLGLAAKMSEEPFRLLIVDSVIALFRVDFTGRGELADRQQKLAQMLSRLTKIAEEYNVAVYMTNQVIADPGGGVFISDPKKPAGGHVLAHAATIRLMFRKGKGEQRVCKVFDAPNLPEAEAISFYA</sequence>
<dbReference type="Pfam" id="PF13966">
    <property type="entry name" value="zf-RVT"/>
    <property type="match status" value="1"/>
</dbReference>
<keyword evidence="10" id="KW-0862">Zinc</keyword>